<dbReference type="RefSeq" id="XP_072850363.1">
    <property type="nucleotide sequence ID" value="XM_072994262.1"/>
</dbReference>
<sequence>MDPTLNTSKENPEALMKGACLKTKTSPVHNTYAQDDVITRDNIQPEIRKESAMKELLVQITDWDSQTLPSQDEGSLKRSRYRIGGSADNVISLTSCQSLLPLEWKVLRSSRSQDTLAYFSGNTQEGTDGGYKLTSDNNQDIVEDIIGDEAVFKVCHPVLSHNQNAAYTTLSKTAFPTVPIGSPSSEDVNCLKQSSDGLPCMTILCPRTEKWLEIGTQVNQAQSPAVDQQDSSLINHIRTTAASSKNLQNASASPVLEYHSSNHESAKTGESPVLSEFLLKSQIERKQEHNQPMKKMQTESQLLLQGQSLHLADDAMFYRKEKDVLNEEEPSLNLLKSECKSPIILQRLIVDLKSQINDLQEANKTAVLELAKADEEISQLKNGMAWLKSDYLQQLAEYKEENLILKRKINRIQNRYGPIDTYEQVLHEEICELRDESRRLREISHHLNEENHRLKEELRDVKRQYEWLTHTITGKQDERRHEHSRNNTSPSSLNSESTDVLIAGYQDTGLAKESGDLKDDLSEETITGIGNNASDINLYKETIKANSKQDVISTLVSLSQADTTSRYSPKRSHTSRRPFAPRSTADLKVGNLVKFSCPAGKISKGTIKYLGPLFGREDSYLGIELEGDQVGRHDGIFEGTRYFLCEPNKGVFVNFNKVIIAWE</sequence>
<proteinExistence type="predicted"/>
<evidence type="ECO:0000313" key="7">
    <source>
        <dbReference type="RefSeq" id="XP_072850364.1"/>
    </source>
</evidence>
<gene>
    <name evidence="5 6 7" type="primary">LOC110077679</name>
</gene>
<evidence type="ECO:0000313" key="5">
    <source>
        <dbReference type="RefSeq" id="XP_072850362.1"/>
    </source>
</evidence>
<dbReference type="SMART" id="SM01052">
    <property type="entry name" value="CAP_GLY"/>
    <property type="match status" value="1"/>
</dbReference>
<dbReference type="GeneID" id="110077679"/>
<evidence type="ECO:0000313" key="4">
    <source>
        <dbReference type="Proteomes" id="UP001652642"/>
    </source>
</evidence>
<dbReference type="RefSeq" id="XP_072850362.1">
    <property type="nucleotide sequence ID" value="XM_072994261.1"/>
</dbReference>
<keyword evidence="1" id="KW-0175">Coiled coil</keyword>
<dbReference type="Proteomes" id="UP001652642">
    <property type="component" value="Chromosome 3"/>
</dbReference>
<name>A0ABM5FY78_9SAUR</name>
<keyword evidence="4" id="KW-1185">Reference proteome</keyword>
<dbReference type="Gene3D" id="2.30.30.190">
    <property type="entry name" value="CAP Gly-rich-like domain"/>
    <property type="match status" value="1"/>
</dbReference>
<feature type="region of interest" description="Disordered" evidence="2">
    <location>
        <begin position="472"/>
        <end position="496"/>
    </location>
</feature>
<dbReference type="PROSITE" id="PS50245">
    <property type="entry name" value="CAP_GLY_2"/>
    <property type="match status" value="1"/>
</dbReference>
<feature type="compositionally biased region" description="Basic and acidic residues" evidence="2">
    <location>
        <begin position="475"/>
        <end position="485"/>
    </location>
</feature>
<evidence type="ECO:0000256" key="2">
    <source>
        <dbReference type="SAM" id="MobiDB-lite"/>
    </source>
</evidence>
<reference evidence="5 6" key="1">
    <citation type="submission" date="2025-05" db="UniProtKB">
        <authorList>
            <consortium name="RefSeq"/>
        </authorList>
    </citation>
    <scope>IDENTIFICATION</scope>
</reference>
<evidence type="ECO:0000256" key="1">
    <source>
        <dbReference type="SAM" id="Coils"/>
    </source>
</evidence>
<evidence type="ECO:0000259" key="3">
    <source>
        <dbReference type="PROSITE" id="PS50245"/>
    </source>
</evidence>
<protein>
    <recommendedName>
        <fullName evidence="3">CAP-Gly domain-containing protein</fullName>
    </recommendedName>
</protein>
<accession>A0ABM5FY78</accession>
<feature type="coiled-coil region" evidence="1">
    <location>
        <begin position="345"/>
        <end position="471"/>
    </location>
</feature>
<organism evidence="4 7">
    <name type="scientific">Pogona vitticeps</name>
    <name type="common">central bearded dragon</name>
    <dbReference type="NCBI Taxonomy" id="103695"/>
    <lineage>
        <taxon>Eukaryota</taxon>
        <taxon>Metazoa</taxon>
        <taxon>Chordata</taxon>
        <taxon>Craniata</taxon>
        <taxon>Vertebrata</taxon>
        <taxon>Euteleostomi</taxon>
        <taxon>Lepidosauria</taxon>
        <taxon>Squamata</taxon>
        <taxon>Bifurcata</taxon>
        <taxon>Unidentata</taxon>
        <taxon>Episquamata</taxon>
        <taxon>Toxicofera</taxon>
        <taxon>Iguania</taxon>
        <taxon>Acrodonta</taxon>
        <taxon>Agamidae</taxon>
        <taxon>Amphibolurinae</taxon>
        <taxon>Pogona</taxon>
    </lineage>
</organism>
<feature type="domain" description="CAP-Gly" evidence="3">
    <location>
        <begin position="611"/>
        <end position="654"/>
    </location>
</feature>
<dbReference type="InterPro" id="IPR000938">
    <property type="entry name" value="CAP-Gly_domain"/>
</dbReference>
<dbReference type="InterPro" id="IPR036859">
    <property type="entry name" value="CAP-Gly_dom_sf"/>
</dbReference>
<dbReference type="Pfam" id="PF01302">
    <property type="entry name" value="CAP_GLY"/>
    <property type="match status" value="1"/>
</dbReference>
<evidence type="ECO:0000313" key="6">
    <source>
        <dbReference type="RefSeq" id="XP_072850363.1"/>
    </source>
</evidence>
<dbReference type="RefSeq" id="XP_072850364.1">
    <property type="nucleotide sequence ID" value="XM_072994263.1"/>
</dbReference>
<dbReference type="SUPFAM" id="SSF74924">
    <property type="entry name" value="Cap-Gly domain"/>
    <property type="match status" value="1"/>
</dbReference>
<feature type="compositionally biased region" description="Polar residues" evidence="2">
    <location>
        <begin position="486"/>
        <end position="496"/>
    </location>
</feature>